<proteinExistence type="predicted"/>
<protein>
    <submittedName>
        <fullName evidence="3">Transglycosylase SLT domain-containing protein</fullName>
    </submittedName>
</protein>
<reference evidence="3 4" key="1">
    <citation type="submission" date="2017-02" db="EMBL/GenBank/DDBJ databases">
        <authorList>
            <person name="Peterson S.W."/>
        </authorList>
    </citation>
    <scope>NUCLEOTIDE SEQUENCE [LARGE SCALE GENOMIC DNA]</scope>
    <source>
        <strain evidence="3 4">DSM 25262</strain>
    </source>
</reference>
<gene>
    <name evidence="3" type="ORF">SAMN05660236_2995</name>
</gene>
<keyword evidence="1" id="KW-0812">Transmembrane</keyword>
<evidence type="ECO:0000313" key="3">
    <source>
        <dbReference type="EMBL" id="SKC73857.1"/>
    </source>
</evidence>
<dbReference type="RefSeq" id="WP_079687560.1">
    <property type="nucleotide sequence ID" value="NZ_FUZU01000002.1"/>
</dbReference>
<dbReference type="EMBL" id="FUZU01000002">
    <property type="protein sequence ID" value="SKC73857.1"/>
    <property type="molecule type" value="Genomic_DNA"/>
</dbReference>
<sequence length="334" mass="38599">METNSSQPTRRRRNFFPGGNITTADFISVCTLVILFGYIIYSQTRQNFSKETISDEGVIPTEYEEITASTTSPLAAISFDLPKEITFAGESVPLAIPDVRERLDKELQINCYLHSNTIFLIKRANRWLPQMQAILRKYNIPDDFKYLPLIESNLLNVTSYRDAVGYWQILESSGKELGLEITNEVDERFDPLKATEAACKYLKKAHNKFGDWALVAASYNRGMGGVERALDDQHVQSYYDLYLNDETSRYVFRILAIKEIIEHPAKYGFKIEARHLYQQEPLRYVEVSETVKDLISFSLQQGANYKLLKRHNPWLREDRLTVKKGKRYKIALPS</sequence>
<feature type="transmembrane region" description="Helical" evidence="1">
    <location>
        <begin position="21"/>
        <end position="41"/>
    </location>
</feature>
<dbReference type="SUPFAM" id="SSF53955">
    <property type="entry name" value="Lysozyme-like"/>
    <property type="match status" value="1"/>
</dbReference>
<organism evidence="3 4">
    <name type="scientific">Ohtaekwangia koreensis</name>
    <dbReference type="NCBI Taxonomy" id="688867"/>
    <lineage>
        <taxon>Bacteria</taxon>
        <taxon>Pseudomonadati</taxon>
        <taxon>Bacteroidota</taxon>
        <taxon>Cytophagia</taxon>
        <taxon>Cytophagales</taxon>
        <taxon>Fulvivirgaceae</taxon>
        <taxon>Ohtaekwangia</taxon>
    </lineage>
</organism>
<name>A0A1T5LCV3_9BACT</name>
<keyword evidence="1" id="KW-1133">Transmembrane helix</keyword>
<evidence type="ECO:0000313" key="4">
    <source>
        <dbReference type="Proteomes" id="UP000190961"/>
    </source>
</evidence>
<dbReference type="InterPro" id="IPR023346">
    <property type="entry name" value="Lysozyme-like_dom_sf"/>
</dbReference>
<dbReference type="OrthoDB" id="9815002at2"/>
<dbReference type="InterPro" id="IPR008258">
    <property type="entry name" value="Transglycosylase_SLT_dom_1"/>
</dbReference>
<dbReference type="Pfam" id="PF01464">
    <property type="entry name" value="SLT"/>
    <property type="match status" value="1"/>
</dbReference>
<evidence type="ECO:0000256" key="1">
    <source>
        <dbReference type="SAM" id="Phobius"/>
    </source>
</evidence>
<keyword evidence="1" id="KW-0472">Membrane</keyword>
<dbReference type="CDD" id="cd16894">
    <property type="entry name" value="MltD-like"/>
    <property type="match status" value="1"/>
</dbReference>
<dbReference type="STRING" id="688867.SAMN05660236_2995"/>
<accession>A0A1T5LCV3</accession>
<evidence type="ECO:0000259" key="2">
    <source>
        <dbReference type="Pfam" id="PF01464"/>
    </source>
</evidence>
<dbReference type="Proteomes" id="UP000190961">
    <property type="component" value="Unassembled WGS sequence"/>
</dbReference>
<dbReference type="Gene3D" id="1.10.530.10">
    <property type="match status" value="1"/>
</dbReference>
<feature type="domain" description="Transglycosylase SLT" evidence="2">
    <location>
        <begin position="140"/>
        <end position="234"/>
    </location>
</feature>
<dbReference type="AlphaFoldDB" id="A0A1T5LCV3"/>
<keyword evidence="4" id="KW-1185">Reference proteome</keyword>